<dbReference type="OrthoDB" id="9796171at2"/>
<dbReference type="PATRIC" id="fig|1423775.4.peg.1173"/>
<dbReference type="GO" id="GO:0016747">
    <property type="term" value="F:acyltransferase activity, transferring groups other than amino-acyl groups"/>
    <property type="evidence" value="ECO:0007669"/>
    <property type="project" value="InterPro"/>
</dbReference>
<dbReference type="STRING" id="1423775.FD03_GL001143"/>
<comment type="caution">
    <text evidence="2">The sequence shown here is derived from an EMBL/GenBank/DDBJ whole genome shotgun (WGS) entry which is preliminary data.</text>
</comment>
<protein>
    <submittedName>
        <fullName evidence="2">Acetyltransferase</fullName>
    </submittedName>
</protein>
<reference evidence="2 3" key="1">
    <citation type="journal article" date="2015" name="Genome Announc.">
        <title>Expanding the biotechnology potential of lactobacilli through comparative genomics of 213 strains and associated genera.</title>
        <authorList>
            <person name="Sun Z."/>
            <person name="Harris H.M."/>
            <person name="McCann A."/>
            <person name="Guo C."/>
            <person name="Argimon S."/>
            <person name="Zhang W."/>
            <person name="Yang X."/>
            <person name="Jeffery I.B."/>
            <person name="Cooney J.C."/>
            <person name="Kagawa T.F."/>
            <person name="Liu W."/>
            <person name="Song Y."/>
            <person name="Salvetti E."/>
            <person name="Wrobel A."/>
            <person name="Rasinkangas P."/>
            <person name="Parkhill J."/>
            <person name="Rea M.C."/>
            <person name="O'Sullivan O."/>
            <person name="Ritari J."/>
            <person name="Douillard F.P."/>
            <person name="Paul Ross R."/>
            <person name="Yang R."/>
            <person name="Briner A.E."/>
            <person name="Felis G.E."/>
            <person name="de Vos W.M."/>
            <person name="Barrangou R."/>
            <person name="Klaenhammer T.R."/>
            <person name="Caufield P.W."/>
            <person name="Cui Y."/>
            <person name="Zhang H."/>
            <person name="O'Toole P.W."/>
        </authorList>
    </citation>
    <scope>NUCLEOTIDE SEQUENCE [LARGE SCALE GENOMIC DNA]</scope>
    <source>
        <strain evidence="2 3">DSM 19682</strain>
    </source>
</reference>
<sequence>MTNIIIKKTDELTSKEVIDIMKARVKVFVVEQNCPYQEVDDDDYNAEHVCLLSKNSDDTKYLAAYSRIMDKGDHVTFGRVLVVEEYRKNGYGRELVSATIDEIKQRFPGKPIQIQAQAYLQKFYGSFGFKPISEVYLEDNIPHLDMLMEF</sequence>
<keyword evidence="3" id="KW-1185">Reference proteome</keyword>
<name>A0A0R1KBK4_9LACO</name>
<dbReference type="EMBL" id="AZDZ01000002">
    <property type="protein sequence ID" value="KRK81007.1"/>
    <property type="molecule type" value="Genomic_DNA"/>
</dbReference>
<feature type="domain" description="N-acetyltransferase" evidence="1">
    <location>
        <begin position="7"/>
        <end position="150"/>
    </location>
</feature>
<accession>A0A0R1KBK4</accession>
<dbReference type="Proteomes" id="UP000051248">
    <property type="component" value="Unassembled WGS sequence"/>
</dbReference>
<dbReference type="PROSITE" id="PS51186">
    <property type="entry name" value="GNAT"/>
    <property type="match status" value="1"/>
</dbReference>
<dbReference type="Pfam" id="PF13673">
    <property type="entry name" value="Acetyltransf_10"/>
    <property type="match status" value="1"/>
</dbReference>
<dbReference type="InterPro" id="IPR000182">
    <property type="entry name" value="GNAT_dom"/>
</dbReference>
<organism evidence="2 3">
    <name type="scientific">Companilactobacillus nodensis DSM 19682 = JCM 14932 = NBRC 107160</name>
    <dbReference type="NCBI Taxonomy" id="1423775"/>
    <lineage>
        <taxon>Bacteria</taxon>
        <taxon>Bacillati</taxon>
        <taxon>Bacillota</taxon>
        <taxon>Bacilli</taxon>
        <taxon>Lactobacillales</taxon>
        <taxon>Lactobacillaceae</taxon>
        <taxon>Companilactobacillus</taxon>
    </lineage>
</organism>
<dbReference type="Gene3D" id="3.40.630.30">
    <property type="match status" value="1"/>
</dbReference>
<dbReference type="InterPro" id="IPR016181">
    <property type="entry name" value="Acyl_CoA_acyltransferase"/>
</dbReference>
<gene>
    <name evidence="2" type="ORF">FD03_GL001143</name>
</gene>
<proteinExistence type="predicted"/>
<dbReference type="SUPFAM" id="SSF55729">
    <property type="entry name" value="Acyl-CoA N-acyltransferases (Nat)"/>
    <property type="match status" value="1"/>
</dbReference>
<dbReference type="AlphaFoldDB" id="A0A0R1KBK4"/>
<evidence type="ECO:0000313" key="3">
    <source>
        <dbReference type="Proteomes" id="UP000051248"/>
    </source>
</evidence>
<dbReference type="eggNOG" id="COG2153">
    <property type="taxonomic scope" value="Bacteria"/>
</dbReference>
<evidence type="ECO:0000259" key="1">
    <source>
        <dbReference type="PROSITE" id="PS51186"/>
    </source>
</evidence>
<keyword evidence="2" id="KW-0808">Transferase</keyword>
<dbReference type="CDD" id="cd04301">
    <property type="entry name" value="NAT_SF"/>
    <property type="match status" value="1"/>
</dbReference>
<evidence type="ECO:0000313" key="2">
    <source>
        <dbReference type="EMBL" id="KRK81007.1"/>
    </source>
</evidence>
<dbReference type="RefSeq" id="WP_034542458.1">
    <property type="nucleotide sequence ID" value="NZ_AZDZ01000002.1"/>
</dbReference>